<keyword evidence="6" id="KW-1185">Reference proteome</keyword>
<dbReference type="PROSITE" id="PS01124">
    <property type="entry name" value="HTH_ARAC_FAMILY_2"/>
    <property type="match status" value="1"/>
</dbReference>
<evidence type="ECO:0000313" key="6">
    <source>
        <dbReference type="Proteomes" id="UP000560658"/>
    </source>
</evidence>
<evidence type="ECO:0000256" key="1">
    <source>
        <dbReference type="ARBA" id="ARBA00023015"/>
    </source>
</evidence>
<dbReference type="InterPro" id="IPR009057">
    <property type="entry name" value="Homeodomain-like_sf"/>
</dbReference>
<evidence type="ECO:0000259" key="4">
    <source>
        <dbReference type="PROSITE" id="PS01124"/>
    </source>
</evidence>
<evidence type="ECO:0000256" key="3">
    <source>
        <dbReference type="ARBA" id="ARBA00023163"/>
    </source>
</evidence>
<keyword evidence="1" id="KW-0805">Transcription regulation</keyword>
<evidence type="ECO:0000256" key="2">
    <source>
        <dbReference type="ARBA" id="ARBA00023125"/>
    </source>
</evidence>
<name>A0A840D2D0_9BACE</name>
<dbReference type="PANTHER" id="PTHR43280">
    <property type="entry name" value="ARAC-FAMILY TRANSCRIPTIONAL REGULATOR"/>
    <property type="match status" value="1"/>
</dbReference>
<dbReference type="PRINTS" id="PR00032">
    <property type="entry name" value="HTHARAC"/>
</dbReference>
<evidence type="ECO:0000313" key="5">
    <source>
        <dbReference type="EMBL" id="MBB4042642.1"/>
    </source>
</evidence>
<dbReference type="InterPro" id="IPR018060">
    <property type="entry name" value="HTH_AraC"/>
</dbReference>
<gene>
    <name evidence="5" type="ORF">GGR06_000401</name>
</gene>
<proteinExistence type="predicted"/>
<dbReference type="RefSeq" id="WP_081741193.1">
    <property type="nucleotide sequence ID" value="NZ_JACIER010000001.1"/>
</dbReference>
<accession>A0A840D2D0</accession>
<feature type="domain" description="HTH araC/xylS-type" evidence="4">
    <location>
        <begin position="191"/>
        <end position="289"/>
    </location>
</feature>
<dbReference type="GO" id="GO:0003700">
    <property type="term" value="F:DNA-binding transcription factor activity"/>
    <property type="evidence" value="ECO:0007669"/>
    <property type="project" value="InterPro"/>
</dbReference>
<dbReference type="SUPFAM" id="SSF51215">
    <property type="entry name" value="Regulatory protein AraC"/>
    <property type="match status" value="1"/>
</dbReference>
<dbReference type="Proteomes" id="UP000560658">
    <property type="component" value="Unassembled WGS sequence"/>
</dbReference>
<dbReference type="SUPFAM" id="SSF46689">
    <property type="entry name" value="Homeodomain-like"/>
    <property type="match status" value="1"/>
</dbReference>
<sequence>MKDPKQPVIPVHHMDSLSPLGIEFGYAEMTDDYEKMMLQSNKNTIHRDDYYLFLFLKKASAVFMLDFEEIQLQEDSIIFIRPGQVHFAPSVQGAGGWLLAIDATLVDKKYKNTFEGQLFTQRPISLDAPVAERLGQTAHLLRAILQAKQTAFSNDHVLNLANVFIGIMAEQYAEQPDSLQQNKSRAAWIAFQFRELLSANFKTLKSPSDYAQRLNYSLSHLNESVKNITGFPVSYWIHQQVVLEAKRLLYHTDLNVKEIAFALGYEDHTYFSRLFSKTVGLSPATFRRKIHE</sequence>
<dbReference type="Pfam" id="PF12833">
    <property type="entry name" value="HTH_18"/>
    <property type="match status" value="1"/>
</dbReference>
<reference evidence="5" key="1">
    <citation type="submission" date="2020-08" db="EMBL/GenBank/DDBJ databases">
        <title>Genomic Encyclopedia of Type Strains, Phase IV (KMG-IV): sequencing the most valuable type-strain genomes for metagenomic binning, comparative biology and taxonomic classification.</title>
        <authorList>
            <person name="Goeker M."/>
        </authorList>
    </citation>
    <scope>NUCLEOTIDE SEQUENCE [LARGE SCALE GENOMIC DNA]</scope>
    <source>
        <strain evidence="5">DSM 105720</strain>
    </source>
</reference>
<organism evidence="5 6">
    <name type="scientific">Bacteroides reticulotermitis</name>
    <dbReference type="NCBI Taxonomy" id="1133319"/>
    <lineage>
        <taxon>Bacteria</taxon>
        <taxon>Pseudomonadati</taxon>
        <taxon>Bacteroidota</taxon>
        <taxon>Bacteroidia</taxon>
        <taxon>Bacteroidales</taxon>
        <taxon>Bacteroidaceae</taxon>
        <taxon>Bacteroides</taxon>
    </lineage>
</organism>
<dbReference type="AlphaFoldDB" id="A0A840D2D0"/>
<dbReference type="InterPro" id="IPR037923">
    <property type="entry name" value="HTH-like"/>
</dbReference>
<protein>
    <submittedName>
        <fullName evidence="5">AraC-like DNA-binding protein</fullName>
    </submittedName>
</protein>
<dbReference type="SMART" id="SM00342">
    <property type="entry name" value="HTH_ARAC"/>
    <property type="match status" value="1"/>
</dbReference>
<dbReference type="Gene3D" id="1.10.10.60">
    <property type="entry name" value="Homeodomain-like"/>
    <property type="match status" value="1"/>
</dbReference>
<dbReference type="InterPro" id="IPR020449">
    <property type="entry name" value="Tscrpt_reg_AraC-type_HTH"/>
</dbReference>
<comment type="caution">
    <text evidence="5">The sequence shown here is derived from an EMBL/GenBank/DDBJ whole genome shotgun (WGS) entry which is preliminary data.</text>
</comment>
<keyword evidence="2" id="KW-0238">DNA-binding</keyword>
<keyword evidence="3" id="KW-0804">Transcription</keyword>
<dbReference type="EMBL" id="JACIER010000001">
    <property type="protein sequence ID" value="MBB4042642.1"/>
    <property type="molecule type" value="Genomic_DNA"/>
</dbReference>
<dbReference type="PANTHER" id="PTHR43280:SF28">
    <property type="entry name" value="HTH-TYPE TRANSCRIPTIONAL ACTIVATOR RHAS"/>
    <property type="match status" value="1"/>
</dbReference>
<dbReference type="GO" id="GO:0043565">
    <property type="term" value="F:sequence-specific DNA binding"/>
    <property type="evidence" value="ECO:0007669"/>
    <property type="project" value="InterPro"/>
</dbReference>